<evidence type="ECO:0000256" key="1">
    <source>
        <dbReference type="SAM" id="MobiDB-lite"/>
    </source>
</evidence>
<evidence type="ECO:0000313" key="2">
    <source>
        <dbReference type="EMBL" id="MPC53195.1"/>
    </source>
</evidence>
<reference evidence="2 3" key="1">
    <citation type="submission" date="2019-05" db="EMBL/GenBank/DDBJ databases">
        <title>Another draft genome of Portunus trituberculatus and its Hox gene families provides insights of decapod evolution.</title>
        <authorList>
            <person name="Jeong J.-H."/>
            <person name="Song I."/>
            <person name="Kim S."/>
            <person name="Choi T."/>
            <person name="Kim D."/>
            <person name="Ryu S."/>
            <person name="Kim W."/>
        </authorList>
    </citation>
    <scope>NUCLEOTIDE SEQUENCE [LARGE SCALE GENOMIC DNA]</scope>
    <source>
        <tissue evidence="2">Muscle</tissue>
    </source>
</reference>
<keyword evidence="3" id="KW-1185">Reference proteome</keyword>
<feature type="region of interest" description="Disordered" evidence="1">
    <location>
        <begin position="66"/>
        <end position="93"/>
    </location>
</feature>
<dbReference type="EMBL" id="VSRR010011450">
    <property type="protein sequence ID" value="MPC53195.1"/>
    <property type="molecule type" value="Genomic_DNA"/>
</dbReference>
<proteinExistence type="predicted"/>
<dbReference type="AlphaFoldDB" id="A0A5B7G6Z9"/>
<organism evidence="2 3">
    <name type="scientific">Portunus trituberculatus</name>
    <name type="common">Swimming crab</name>
    <name type="synonym">Neptunus trituberculatus</name>
    <dbReference type="NCBI Taxonomy" id="210409"/>
    <lineage>
        <taxon>Eukaryota</taxon>
        <taxon>Metazoa</taxon>
        <taxon>Ecdysozoa</taxon>
        <taxon>Arthropoda</taxon>
        <taxon>Crustacea</taxon>
        <taxon>Multicrustacea</taxon>
        <taxon>Malacostraca</taxon>
        <taxon>Eumalacostraca</taxon>
        <taxon>Eucarida</taxon>
        <taxon>Decapoda</taxon>
        <taxon>Pleocyemata</taxon>
        <taxon>Brachyura</taxon>
        <taxon>Eubrachyura</taxon>
        <taxon>Portunoidea</taxon>
        <taxon>Portunidae</taxon>
        <taxon>Portuninae</taxon>
        <taxon>Portunus</taxon>
    </lineage>
</organism>
<gene>
    <name evidence="2" type="ORF">E2C01_047083</name>
</gene>
<evidence type="ECO:0000313" key="3">
    <source>
        <dbReference type="Proteomes" id="UP000324222"/>
    </source>
</evidence>
<name>A0A5B7G6Z9_PORTR</name>
<protein>
    <submittedName>
        <fullName evidence="2">Uncharacterized protein</fullName>
    </submittedName>
</protein>
<sequence>MKTWHGTEGINLESFVGSLSCLFAFPLPLHVNESSSIDNSGSGVAEEKGTVETSYLSEGSLAAVNQITEEDKVFPGGLGEEEEEEEEKERVPR</sequence>
<accession>A0A5B7G6Z9</accession>
<dbReference type="Proteomes" id="UP000324222">
    <property type="component" value="Unassembled WGS sequence"/>
</dbReference>
<comment type="caution">
    <text evidence="2">The sequence shown here is derived from an EMBL/GenBank/DDBJ whole genome shotgun (WGS) entry which is preliminary data.</text>
</comment>